<evidence type="ECO:0000313" key="2">
    <source>
        <dbReference type="EMBL" id="NYD42694.1"/>
    </source>
</evidence>
<feature type="chain" id="PRO_5030764202" evidence="1">
    <location>
        <begin position="37"/>
        <end position="87"/>
    </location>
</feature>
<sequence length="87" mass="9040">MRHGRSAESRLALPLLASTILFAGFMVGWLASPASAANDSKSCISNADKSVVGWEYAGSSFDNNSKGTEASIWAPSGSAQCERISSA</sequence>
<dbReference type="EMBL" id="JACCBG010000001">
    <property type="protein sequence ID" value="NYD42694.1"/>
    <property type="molecule type" value="Genomic_DNA"/>
</dbReference>
<proteinExistence type="predicted"/>
<evidence type="ECO:0000256" key="1">
    <source>
        <dbReference type="SAM" id="SignalP"/>
    </source>
</evidence>
<dbReference type="AlphaFoldDB" id="A0A7Y9E7M6"/>
<feature type="signal peptide" evidence="1">
    <location>
        <begin position="1"/>
        <end position="36"/>
    </location>
</feature>
<keyword evidence="1" id="KW-0732">Signal</keyword>
<keyword evidence="3" id="KW-1185">Reference proteome</keyword>
<evidence type="ECO:0000313" key="3">
    <source>
        <dbReference type="Proteomes" id="UP000535511"/>
    </source>
</evidence>
<protein>
    <submittedName>
        <fullName evidence="2">Uncharacterized protein</fullName>
    </submittedName>
</protein>
<gene>
    <name evidence="2" type="ORF">BJZ21_002777</name>
</gene>
<reference evidence="2 3" key="1">
    <citation type="submission" date="2020-07" db="EMBL/GenBank/DDBJ databases">
        <title>Sequencing the genomes of 1000 actinobacteria strains.</title>
        <authorList>
            <person name="Klenk H.-P."/>
        </authorList>
    </citation>
    <scope>NUCLEOTIDE SEQUENCE [LARGE SCALE GENOMIC DNA]</scope>
    <source>
        <strain evidence="2 3">DSM 21350</strain>
    </source>
</reference>
<organism evidence="2 3">
    <name type="scientific">Nocardioides panaciterrulae</name>
    <dbReference type="NCBI Taxonomy" id="661492"/>
    <lineage>
        <taxon>Bacteria</taxon>
        <taxon>Bacillati</taxon>
        <taxon>Actinomycetota</taxon>
        <taxon>Actinomycetes</taxon>
        <taxon>Propionibacteriales</taxon>
        <taxon>Nocardioidaceae</taxon>
        <taxon>Nocardioides</taxon>
    </lineage>
</organism>
<name>A0A7Y9E7M6_9ACTN</name>
<accession>A0A7Y9E7M6</accession>
<comment type="caution">
    <text evidence="2">The sequence shown here is derived from an EMBL/GenBank/DDBJ whole genome shotgun (WGS) entry which is preliminary data.</text>
</comment>
<dbReference type="Proteomes" id="UP000535511">
    <property type="component" value="Unassembled WGS sequence"/>
</dbReference>